<dbReference type="EMBL" id="MGDD01000254">
    <property type="protein sequence ID" value="OGL43779.1"/>
    <property type="molecule type" value="Genomic_DNA"/>
</dbReference>
<accession>A0A1F7RQE1</accession>
<name>A0A1F7RQE1_9BACT</name>
<organism evidence="2 3">
    <name type="scientific">Candidatus Schekmanbacteria bacterium RBG_13_48_7</name>
    <dbReference type="NCBI Taxonomy" id="1817878"/>
    <lineage>
        <taxon>Bacteria</taxon>
        <taxon>Candidatus Schekmaniibacteriota</taxon>
    </lineage>
</organism>
<evidence type="ECO:0000313" key="3">
    <source>
        <dbReference type="Proteomes" id="UP000179266"/>
    </source>
</evidence>
<feature type="compositionally biased region" description="Basic and acidic residues" evidence="1">
    <location>
        <begin position="53"/>
        <end position="62"/>
    </location>
</feature>
<dbReference type="AlphaFoldDB" id="A0A1F7RQE1"/>
<proteinExistence type="predicted"/>
<comment type="caution">
    <text evidence="2">The sequence shown here is derived from an EMBL/GenBank/DDBJ whole genome shotgun (WGS) entry which is preliminary data.</text>
</comment>
<protein>
    <submittedName>
        <fullName evidence="2">Uncharacterized protein</fullName>
    </submittedName>
</protein>
<feature type="region of interest" description="Disordered" evidence="1">
    <location>
        <begin position="1"/>
        <end position="62"/>
    </location>
</feature>
<reference evidence="2 3" key="1">
    <citation type="journal article" date="2016" name="Nat. Commun.">
        <title>Thousands of microbial genomes shed light on interconnected biogeochemical processes in an aquifer system.</title>
        <authorList>
            <person name="Anantharaman K."/>
            <person name="Brown C.T."/>
            <person name="Hug L.A."/>
            <person name="Sharon I."/>
            <person name="Castelle C.J."/>
            <person name="Probst A.J."/>
            <person name="Thomas B.C."/>
            <person name="Singh A."/>
            <person name="Wilkins M.J."/>
            <person name="Karaoz U."/>
            <person name="Brodie E.L."/>
            <person name="Williams K.H."/>
            <person name="Hubbard S.S."/>
            <person name="Banfield J.F."/>
        </authorList>
    </citation>
    <scope>NUCLEOTIDE SEQUENCE [LARGE SCALE GENOMIC DNA]</scope>
</reference>
<sequence>MRSMHGVGLAPSGRRRFIQATAASQRRAGVSQGAPGRERTLAPFSIPLHPSRTHRDSRQSSR</sequence>
<evidence type="ECO:0000313" key="2">
    <source>
        <dbReference type="EMBL" id="OGL43779.1"/>
    </source>
</evidence>
<evidence type="ECO:0000256" key="1">
    <source>
        <dbReference type="SAM" id="MobiDB-lite"/>
    </source>
</evidence>
<gene>
    <name evidence="2" type="ORF">A2161_07160</name>
</gene>
<dbReference type="Proteomes" id="UP000179266">
    <property type="component" value="Unassembled WGS sequence"/>
</dbReference>